<evidence type="ECO:0000313" key="1">
    <source>
        <dbReference type="EMBL" id="SKC88757.1"/>
    </source>
</evidence>
<protein>
    <submittedName>
        <fullName evidence="1">Uncharacterized protein</fullName>
    </submittedName>
</protein>
<sequence>MKKLLLPVVLCFVFLRGVSQGEIPVDVATGNPIIQIPLWTVTDMTNFP</sequence>
<gene>
    <name evidence="1" type="ORF">SAMN05660236_5682</name>
</gene>
<dbReference type="EMBL" id="FUZU01000005">
    <property type="protein sequence ID" value="SKC88757.1"/>
    <property type="molecule type" value="Genomic_DNA"/>
</dbReference>
<dbReference type="STRING" id="688867.SAMN05660236_5682"/>
<proteinExistence type="predicted"/>
<dbReference type="Proteomes" id="UP000190961">
    <property type="component" value="Unassembled WGS sequence"/>
</dbReference>
<accession>A0A1T5MKL6</accession>
<name>A0A1T5MKL6_9BACT</name>
<reference evidence="1 2" key="1">
    <citation type="submission" date="2017-02" db="EMBL/GenBank/DDBJ databases">
        <authorList>
            <person name="Peterson S.W."/>
        </authorList>
    </citation>
    <scope>NUCLEOTIDE SEQUENCE [LARGE SCALE GENOMIC DNA]</scope>
    <source>
        <strain evidence="1 2">DSM 25262</strain>
    </source>
</reference>
<evidence type="ECO:0000313" key="2">
    <source>
        <dbReference type="Proteomes" id="UP000190961"/>
    </source>
</evidence>
<organism evidence="1 2">
    <name type="scientific">Ohtaekwangia koreensis</name>
    <dbReference type="NCBI Taxonomy" id="688867"/>
    <lineage>
        <taxon>Bacteria</taxon>
        <taxon>Pseudomonadati</taxon>
        <taxon>Bacteroidota</taxon>
        <taxon>Cytophagia</taxon>
        <taxon>Cytophagales</taxon>
        <taxon>Fulvivirgaceae</taxon>
        <taxon>Ohtaekwangia</taxon>
    </lineage>
</organism>
<dbReference type="AlphaFoldDB" id="A0A1T5MKL6"/>
<keyword evidence="2" id="KW-1185">Reference proteome</keyword>